<keyword evidence="3" id="KW-1185">Reference proteome</keyword>
<dbReference type="EMBL" id="BAAAND010000012">
    <property type="protein sequence ID" value="GAA1611253.1"/>
    <property type="molecule type" value="Genomic_DNA"/>
</dbReference>
<dbReference type="Proteomes" id="UP001500190">
    <property type="component" value="Unassembled WGS sequence"/>
</dbReference>
<feature type="transmembrane region" description="Helical" evidence="1">
    <location>
        <begin position="154"/>
        <end position="171"/>
    </location>
</feature>
<feature type="transmembrane region" description="Helical" evidence="1">
    <location>
        <begin position="56"/>
        <end position="75"/>
    </location>
</feature>
<dbReference type="RefSeq" id="WP_344199979.1">
    <property type="nucleotide sequence ID" value="NZ_BAAAND010000012.1"/>
</dbReference>
<evidence type="ECO:0008006" key="4">
    <source>
        <dbReference type="Google" id="ProtNLM"/>
    </source>
</evidence>
<proteinExistence type="predicted"/>
<evidence type="ECO:0000313" key="3">
    <source>
        <dbReference type="Proteomes" id="UP001500190"/>
    </source>
</evidence>
<protein>
    <recommendedName>
        <fullName evidence="4">DUF3159 domain-containing protein</fullName>
    </recommendedName>
</protein>
<feature type="transmembrane region" description="Helical" evidence="1">
    <location>
        <begin position="31"/>
        <end position="49"/>
    </location>
</feature>
<evidence type="ECO:0000256" key="1">
    <source>
        <dbReference type="SAM" id="Phobius"/>
    </source>
</evidence>
<evidence type="ECO:0000313" key="2">
    <source>
        <dbReference type="EMBL" id="GAA1611253.1"/>
    </source>
</evidence>
<dbReference type="NCBIfam" id="NF041646">
    <property type="entry name" value="VC0807_fam"/>
    <property type="match status" value="1"/>
</dbReference>
<reference evidence="2 3" key="1">
    <citation type="journal article" date="2019" name="Int. J. Syst. Evol. Microbiol.">
        <title>The Global Catalogue of Microorganisms (GCM) 10K type strain sequencing project: providing services to taxonomists for standard genome sequencing and annotation.</title>
        <authorList>
            <consortium name="The Broad Institute Genomics Platform"/>
            <consortium name="The Broad Institute Genome Sequencing Center for Infectious Disease"/>
            <person name="Wu L."/>
            <person name="Ma J."/>
        </authorList>
    </citation>
    <scope>NUCLEOTIDE SEQUENCE [LARGE SCALE GENOMIC DNA]</scope>
    <source>
        <strain evidence="2 3">JCM 14304</strain>
    </source>
</reference>
<keyword evidence="1" id="KW-1133">Transmembrane helix</keyword>
<organism evidence="2 3">
    <name type="scientific">Kribbella karoonensis</name>
    <dbReference type="NCBI Taxonomy" id="324851"/>
    <lineage>
        <taxon>Bacteria</taxon>
        <taxon>Bacillati</taxon>
        <taxon>Actinomycetota</taxon>
        <taxon>Actinomycetes</taxon>
        <taxon>Propionibacteriales</taxon>
        <taxon>Kribbellaceae</taxon>
        <taxon>Kribbella</taxon>
    </lineage>
</organism>
<sequence length="180" mass="19182">MRKLLIGLLWDVGLPAVVYYGAHGLGYDVQTALVAAGVVALLRVAFVALLHRRLEVVAAIIGGTFPVLLAISLLTDDPRILLAKESVLSGAAGIALVGSCLLGRPLVYLLTPAPRSKHLTTITWLFGAVLLLDAVVRLVLVYSLPLDTMANLSPILHVGALALLAACALWFRKRRLAHAR</sequence>
<accession>A0ABN2ELY5</accession>
<gene>
    <name evidence="2" type="ORF">GCM10009742_72510</name>
</gene>
<comment type="caution">
    <text evidence="2">The sequence shown here is derived from an EMBL/GenBank/DDBJ whole genome shotgun (WGS) entry which is preliminary data.</text>
</comment>
<keyword evidence="1" id="KW-0812">Transmembrane</keyword>
<keyword evidence="1" id="KW-0472">Membrane</keyword>
<feature type="transmembrane region" description="Helical" evidence="1">
    <location>
        <begin position="122"/>
        <end position="142"/>
    </location>
</feature>
<name>A0ABN2ELY5_9ACTN</name>
<feature type="transmembrane region" description="Helical" evidence="1">
    <location>
        <begin position="87"/>
        <end position="110"/>
    </location>
</feature>